<keyword evidence="2" id="KW-1185">Reference proteome</keyword>
<dbReference type="EMBL" id="JBAHYK010001981">
    <property type="protein sequence ID" value="KAL0566188.1"/>
    <property type="molecule type" value="Genomic_DNA"/>
</dbReference>
<evidence type="ECO:0000313" key="2">
    <source>
        <dbReference type="Proteomes" id="UP001465976"/>
    </source>
</evidence>
<evidence type="ECO:0000313" key="1">
    <source>
        <dbReference type="EMBL" id="KAL0566188.1"/>
    </source>
</evidence>
<name>A0ABR3ETE2_9AGAR</name>
<comment type="caution">
    <text evidence="1">The sequence shown here is derived from an EMBL/GenBank/DDBJ whole genome shotgun (WGS) entry which is preliminary data.</text>
</comment>
<reference evidence="1 2" key="1">
    <citation type="submission" date="2024-02" db="EMBL/GenBank/DDBJ databases">
        <title>A draft genome for the cacao thread blight pathogen Marasmius crinis-equi.</title>
        <authorList>
            <person name="Cohen S.P."/>
            <person name="Baruah I.K."/>
            <person name="Amoako-Attah I."/>
            <person name="Bukari Y."/>
            <person name="Meinhardt L.W."/>
            <person name="Bailey B.A."/>
        </authorList>
    </citation>
    <scope>NUCLEOTIDE SEQUENCE [LARGE SCALE GENOMIC DNA]</scope>
    <source>
        <strain evidence="1 2">GH-76</strain>
    </source>
</reference>
<proteinExistence type="predicted"/>
<dbReference type="Proteomes" id="UP001465976">
    <property type="component" value="Unassembled WGS sequence"/>
</dbReference>
<protein>
    <submittedName>
        <fullName evidence="1">Uncharacterized protein</fullName>
    </submittedName>
</protein>
<accession>A0ABR3ETE2</accession>
<organism evidence="1 2">
    <name type="scientific">Marasmius crinis-equi</name>
    <dbReference type="NCBI Taxonomy" id="585013"/>
    <lineage>
        <taxon>Eukaryota</taxon>
        <taxon>Fungi</taxon>
        <taxon>Dikarya</taxon>
        <taxon>Basidiomycota</taxon>
        <taxon>Agaricomycotina</taxon>
        <taxon>Agaricomycetes</taxon>
        <taxon>Agaricomycetidae</taxon>
        <taxon>Agaricales</taxon>
        <taxon>Marasmiineae</taxon>
        <taxon>Marasmiaceae</taxon>
        <taxon>Marasmius</taxon>
    </lineage>
</organism>
<gene>
    <name evidence="1" type="ORF">V5O48_015828</name>
</gene>
<sequence length="106" mass="11900">MSGGMPRPKVYKTKEARRLAICQKSQQYYHRSVDAIRAKKRQKCLQVETSERDLKYRSSDKCNGQAAGELTALGAMSTGVEYGAGIADVIASLHKVQYQYRKLTNL</sequence>